<feature type="chain" id="PRO_5046553383" evidence="1">
    <location>
        <begin position="18"/>
        <end position="74"/>
    </location>
</feature>
<sequence>MRRAALALLGLSLLAAACGDDADRPVRQGVVSPVPLTPAVIPSVATTTTTDQRAFAGRKNHGALGGVVDVRVNG</sequence>
<name>A0ABV0LAL9_9PSEU</name>
<keyword evidence="1" id="KW-0732">Signal</keyword>
<comment type="caution">
    <text evidence="2">The sequence shown here is derived from an EMBL/GenBank/DDBJ whole genome shotgun (WGS) entry which is preliminary data.</text>
</comment>
<evidence type="ECO:0000256" key="1">
    <source>
        <dbReference type="SAM" id="SignalP"/>
    </source>
</evidence>
<evidence type="ECO:0000313" key="2">
    <source>
        <dbReference type="EMBL" id="MEQ0558442.1"/>
    </source>
</evidence>
<dbReference type="Proteomes" id="UP001440984">
    <property type="component" value="Unassembled WGS sequence"/>
</dbReference>
<accession>A0ABV0LAL9</accession>
<evidence type="ECO:0000313" key="3">
    <source>
        <dbReference type="Proteomes" id="UP001440984"/>
    </source>
</evidence>
<protein>
    <submittedName>
        <fullName evidence="2">Uncharacterized protein</fullName>
    </submittedName>
</protein>
<gene>
    <name evidence="2" type="ORF">ABJI51_05130</name>
</gene>
<dbReference type="PROSITE" id="PS51257">
    <property type="entry name" value="PROKAR_LIPOPROTEIN"/>
    <property type="match status" value="1"/>
</dbReference>
<feature type="signal peptide" evidence="1">
    <location>
        <begin position="1"/>
        <end position="17"/>
    </location>
</feature>
<organism evidence="2 3">
    <name type="scientific">Amycolatopsis melonis</name>
    <dbReference type="NCBI Taxonomy" id="3156488"/>
    <lineage>
        <taxon>Bacteria</taxon>
        <taxon>Bacillati</taxon>
        <taxon>Actinomycetota</taxon>
        <taxon>Actinomycetes</taxon>
        <taxon>Pseudonocardiales</taxon>
        <taxon>Pseudonocardiaceae</taxon>
        <taxon>Amycolatopsis</taxon>
    </lineage>
</organism>
<proteinExistence type="predicted"/>
<dbReference type="EMBL" id="JBDZYD010000002">
    <property type="protein sequence ID" value="MEQ0558442.1"/>
    <property type="molecule type" value="Genomic_DNA"/>
</dbReference>
<reference evidence="2 3" key="1">
    <citation type="submission" date="2024-05" db="EMBL/GenBank/DDBJ databases">
        <authorList>
            <person name="Zhao H."/>
            <person name="Xu Y."/>
            <person name="Lin S."/>
            <person name="Spain J.C."/>
            <person name="Zhou N.-Y."/>
        </authorList>
    </citation>
    <scope>NUCLEOTIDE SEQUENCE [LARGE SCALE GENOMIC DNA]</scope>
    <source>
        <strain evidence="2 3">NEAU-NG30</strain>
    </source>
</reference>
<dbReference type="RefSeq" id="WP_348947792.1">
    <property type="nucleotide sequence ID" value="NZ_JBDZYD010000002.1"/>
</dbReference>
<keyword evidence="3" id="KW-1185">Reference proteome</keyword>